<feature type="transmembrane region" description="Helical" evidence="1">
    <location>
        <begin position="87"/>
        <end position="105"/>
    </location>
</feature>
<sequence>MAPAENPRSLAEQAPAEVGEERILCPSCERLVPAGLSYCPYCCGEDGRRGAIKRGVFIGGVFGLLAGGLAAAVWSSIVGPEQATGELVLAITLACAAICSVLGAIHHRKG</sequence>
<keyword evidence="1" id="KW-1133">Transmembrane helix</keyword>
<protein>
    <recommendedName>
        <fullName evidence="4">Zinc ribbon domain-containing protein</fullName>
    </recommendedName>
</protein>
<evidence type="ECO:0008006" key="4">
    <source>
        <dbReference type="Google" id="ProtNLM"/>
    </source>
</evidence>
<dbReference type="AlphaFoldDB" id="A0A084Y1A4"/>
<comment type="caution">
    <text evidence="2">The sequence shown here is derived from an EMBL/GenBank/DDBJ whole genome shotgun (WGS) entry which is preliminary data.</text>
</comment>
<dbReference type="Proteomes" id="UP000019812">
    <property type="component" value="Unassembled WGS sequence"/>
</dbReference>
<evidence type="ECO:0000313" key="2">
    <source>
        <dbReference type="EMBL" id="KFB68498.1"/>
    </source>
</evidence>
<organism evidence="2 3">
    <name type="scientific">Candidatus Accumulibacter vicinus</name>
    <dbReference type="NCBI Taxonomy" id="2954382"/>
    <lineage>
        <taxon>Bacteria</taxon>
        <taxon>Pseudomonadati</taxon>
        <taxon>Pseudomonadota</taxon>
        <taxon>Betaproteobacteria</taxon>
        <taxon>Candidatus Accumulibacter</taxon>
    </lineage>
</organism>
<dbReference type="EMBL" id="JDSS02000020">
    <property type="protein sequence ID" value="KFB68498.1"/>
    <property type="molecule type" value="Genomic_DNA"/>
</dbReference>
<gene>
    <name evidence="2" type="ORF">CAPSK01_001894</name>
</gene>
<reference evidence="2 3" key="1">
    <citation type="submission" date="2014-07" db="EMBL/GenBank/DDBJ databases">
        <title>Expanding our view of genomic diversity in Candidatus Accumulibacter clades.</title>
        <authorList>
            <person name="Skennerton C.T."/>
            <person name="Barr J.J."/>
            <person name="Slater F.R."/>
            <person name="Bond P.L."/>
            <person name="Tyson G.W."/>
        </authorList>
    </citation>
    <scope>NUCLEOTIDE SEQUENCE [LARGE SCALE GENOMIC DNA]</scope>
    <source>
        <strain evidence="3">SK-01</strain>
    </source>
</reference>
<accession>A0A084Y1A4</accession>
<keyword evidence="1" id="KW-0812">Transmembrane</keyword>
<feature type="transmembrane region" description="Helical" evidence="1">
    <location>
        <begin position="56"/>
        <end position="75"/>
    </location>
</feature>
<dbReference type="STRING" id="1457154.CAPSK01_001894"/>
<name>A0A084Y1A4_9PROT</name>
<evidence type="ECO:0000256" key="1">
    <source>
        <dbReference type="SAM" id="Phobius"/>
    </source>
</evidence>
<keyword evidence="1" id="KW-0472">Membrane</keyword>
<evidence type="ECO:0000313" key="3">
    <source>
        <dbReference type="Proteomes" id="UP000019812"/>
    </source>
</evidence>
<dbReference type="RefSeq" id="WP_034925211.1">
    <property type="nucleotide sequence ID" value="NZ_JDSS02000020.1"/>
</dbReference>
<proteinExistence type="predicted"/>